<reference evidence="1" key="1">
    <citation type="submission" date="2005-08" db="EMBL/GenBank/DDBJ databases">
        <title>Complete sequence of chromosome 2 of Ralstonia eutropha JMP134.</title>
        <authorList>
            <person name="Copeland A."/>
            <person name="Lucas S."/>
            <person name="Lapidus A."/>
            <person name="Barry K."/>
            <person name="Detter J.C."/>
            <person name="Glavina T."/>
            <person name="Hammon N."/>
            <person name="Israni S."/>
            <person name="Pitluck S."/>
            <person name="Goltsman E."/>
            <person name="Martinez M."/>
            <person name="Schmutz J."/>
            <person name="Larimer F."/>
            <person name="Land M."/>
            <person name="Lykidis A."/>
            <person name="Richardson P."/>
        </authorList>
    </citation>
    <scope>NUCLEOTIDE SEQUENCE [LARGE SCALE GENOMIC DNA]</scope>
    <source>
        <strain evidence="1">JMP134</strain>
    </source>
</reference>
<dbReference type="HOGENOM" id="CLU_151799_0_0_4"/>
<name>Q46T39_CUPPJ</name>
<evidence type="ECO:0008006" key="2">
    <source>
        <dbReference type="Google" id="ProtNLM"/>
    </source>
</evidence>
<dbReference type="KEGG" id="reu:Reut_B4342"/>
<sequence length="141" mass="15274">MCGAGAGRVVHCESRPPSCLTMAACFRDSAMSRFPHRALLCLSTATFALSGGAHATDIDCDPAAAPARQTTAHRLICESALFSMGYQRIYAEQQRMLKAGSVTEADIAAFRAKRDRCDSAACLDTTFREWKSFAGRVNHKP</sequence>
<proteinExistence type="predicted"/>
<dbReference type="AlphaFoldDB" id="Q46T39"/>
<protein>
    <recommendedName>
        <fullName evidence="2">Lysozyme inhibitor LprI N-terminal domain-containing protein</fullName>
    </recommendedName>
</protein>
<organism evidence="1">
    <name type="scientific">Cupriavidus pinatubonensis (strain JMP 134 / LMG 1197)</name>
    <name type="common">Cupriavidus necator (strain JMP 134)</name>
    <dbReference type="NCBI Taxonomy" id="264198"/>
    <lineage>
        <taxon>Bacteria</taxon>
        <taxon>Pseudomonadati</taxon>
        <taxon>Pseudomonadota</taxon>
        <taxon>Betaproteobacteria</taxon>
        <taxon>Burkholderiales</taxon>
        <taxon>Burkholderiaceae</taxon>
        <taxon>Cupriavidus</taxon>
    </lineage>
</organism>
<dbReference type="EMBL" id="CP000091">
    <property type="protein sequence ID" value="AAZ63695.1"/>
    <property type="molecule type" value="Genomic_DNA"/>
</dbReference>
<accession>Q46T39</accession>
<evidence type="ECO:0000313" key="1">
    <source>
        <dbReference type="EMBL" id="AAZ63695.1"/>
    </source>
</evidence>
<gene>
    <name evidence="1" type="ordered locus">Reut_B4342</name>
</gene>
<dbReference type="STRING" id="264198.Reut_B4342"/>